<accession>A0A1M5L9C6</accession>
<dbReference type="EMBL" id="LT670817">
    <property type="protein sequence ID" value="SHG61611.1"/>
    <property type="molecule type" value="Genomic_DNA"/>
</dbReference>
<reference evidence="1 2" key="1">
    <citation type="submission" date="2016-11" db="EMBL/GenBank/DDBJ databases">
        <authorList>
            <person name="Jaros S."/>
            <person name="Januszkiewicz K."/>
            <person name="Wedrychowicz H."/>
        </authorList>
    </citation>
    <scope>NUCLEOTIDE SEQUENCE [LARGE SCALE GENOMIC DNA]</scope>
    <source>
        <strain evidence="1 2">GAS138</strain>
    </source>
</reference>
<organism evidence="1 2">
    <name type="scientific">Bradyrhizobium erythrophlei</name>
    <dbReference type="NCBI Taxonomy" id="1437360"/>
    <lineage>
        <taxon>Bacteria</taxon>
        <taxon>Pseudomonadati</taxon>
        <taxon>Pseudomonadota</taxon>
        <taxon>Alphaproteobacteria</taxon>
        <taxon>Hyphomicrobiales</taxon>
        <taxon>Nitrobacteraceae</taxon>
        <taxon>Bradyrhizobium</taxon>
    </lineage>
</organism>
<protein>
    <submittedName>
        <fullName evidence="1">Uncharacterized protein</fullName>
    </submittedName>
</protein>
<dbReference type="RefSeq" id="WP_154072143.1">
    <property type="nucleotide sequence ID" value="NZ_LT670817.1"/>
</dbReference>
<dbReference type="AlphaFoldDB" id="A0A1M5L9C6"/>
<gene>
    <name evidence="1" type="ORF">SAMN05443248_2148</name>
</gene>
<sequence>MYSRKQFAALEAMCREQAALARKEMEYSLMKYWLAEAEEWKQLRQSAPKRIAYRSSELARSSKQRVK</sequence>
<dbReference type="OrthoDB" id="8247989at2"/>
<proteinExistence type="predicted"/>
<name>A0A1M5L9C6_9BRAD</name>
<dbReference type="Proteomes" id="UP000189796">
    <property type="component" value="Chromosome I"/>
</dbReference>
<evidence type="ECO:0000313" key="2">
    <source>
        <dbReference type="Proteomes" id="UP000189796"/>
    </source>
</evidence>
<evidence type="ECO:0000313" key="1">
    <source>
        <dbReference type="EMBL" id="SHG61611.1"/>
    </source>
</evidence>